<dbReference type="Proteomes" id="UP000821837">
    <property type="component" value="Chromosome 10"/>
</dbReference>
<feature type="compositionally biased region" description="Basic and acidic residues" evidence="1">
    <location>
        <begin position="21"/>
        <end position="30"/>
    </location>
</feature>
<gene>
    <name evidence="2" type="ORF">HPB52_002246</name>
</gene>
<comment type="caution">
    <text evidence="2">The sequence shown here is derived from an EMBL/GenBank/DDBJ whole genome shotgun (WGS) entry which is preliminary data.</text>
</comment>
<dbReference type="EMBL" id="JABSTV010001246">
    <property type="protein sequence ID" value="KAH7975497.1"/>
    <property type="molecule type" value="Genomic_DNA"/>
</dbReference>
<evidence type="ECO:0000313" key="3">
    <source>
        <dbReference type="Proteomes" id="UP000821837"/>
    </source>
</evidence>
<sequence length="93" mass="10501">MLPCNKLLFPFPNEETAGRNTTKDHGDHTYARTSHGYVAPQEVPEHRYNYPLDNAVPAQDSGTDAAPQTPSILEPTYIRYFLKAVPPWQNAME</sequence>
<evidence type="ECO:0000313" key="2">
    <source>
        <dbReference type="EMBL" id="KAH7975497.1"/>
    </source>
</evidence>
<dbReference type="VEuPathDB" id="VectorBase:RSAN_029499"/>
<reference evidence="2" key="1">
    <citation type="journal article" date="2020" name="Cell">
        <title>Large-Scale Comparative Analyses of Tick Genomes Elucidate Their Genetic Diversity and Vector Capacities.</title>
        <authorList>
            <consortium name="Tick Genome and Microbiome Consortium (TIGMIC)"/>
            <person name="Jia N."/>
            <person name="Wang J."/>
            <person name="Shi W."/>
            <person name="Du L."/>
            <person name="Sun Y."/>
            <person name="Zhan W."/>
            <person name="Jiang J.F."/>
            <person name="Wang Q."/>
            <person name="Zhang B."/>
            <person name="Ji P."/>
            <person name="Bell-Sakyi L."/>
            <person name="Cui X.M."/>
            <person name="Yuan T.T."/>
            <person name="Jiang B.G."/>
            <person name="Yang W.F."/>
            <person name="Lam T.T."/>
            <person name="Chang Q.C."/>
            <person name="Ding S.J."/>
            <person name="Wang X.J."/>
            <person name="Zhu J.G."/>
            <person name="Ruan X.D."/>
            <person name="Zhao L."/>
            <person name="Wei J.T."/>
            <person name="Ye R.Z."/>
            <person name="Que T.C."/>
            <person name="Du C.H."/>
            <person name="Zhou Y.H."/>
            <person name="Cheng J.X."/>
            <person name="Dai P.F."/>
            <person name="Guo W.B."/>
            <person name="Han X.H."/>
            <person name="Huang E.J."/>
            <person name="Li L.F."/>
            <person name="Wei W."/>
            <person name="Gao Y.C."/>
            <person name="Liu J.Z."/>
            <person name="Shao H.Z."/>
            <person name="Wang X."/>
            <person name="Wang C.C."/>
            <person name="Yang T.C."/>
            <person name="Huo Q.B."/>
            <person name="Li W."/>
            <person name="Chen H.Y."/>
            <person name="Chen S.E."/>
            <person name="Zhou L.G."/>
            <person name="Ni X.B."/>
            <person name="Tian J.H."/>
            <person name="Sheng Y."/>
            <person name="Liu T."/>
            <person name="Pan Y.S."/>
            <person name="Xia L.Y."/>
            <person name="Li J."/>
            <person name="Zhao F."/>
            <person name="Cao W.C."/>
        </authorList>
    </citation>
    <scope>NUCLEOTIDE SEQUENCE</scope>
    <source>
        <strain evidence="2">Rsan-2018</strain>
    </source>
</reference>
<keyword evidence="3" id="KW-1185">Reference proteome</keyword>
<accession>A0A9D4QBT9</accession>
<protein>
    <submittedName>
        <fullName evidence="2">Uncharacterized protein</fullName>
    </submittedName>
</protein>
<feature type="region of interest" description="Disordered" evidence="1">
    <location>
        <begin position="12"/>
        <end position="31"/>
    </location>
</feature>
<feature type="compositionally biased region" description="Polar residues" evidence="1">
    <location>
        <begin position="60"/>
        <end position="70"/>
    </location>
</feature>
<evidence type="ECO:0000256" key="1">
    <source>
        <dbReference type="SAM" id="MobiDB-lite"/>
    </source>
</evidence>
<reference evidence="2" key="2">
    <citation type="submission" date="2021-09" db="EMBL/GenBank/DDBJ databases">
        <authorList>
            <person name="Jia N."/>
            <person name="Wang J."/>
            <person name="Shi W."/>
            <person name="Du L."/>
            <person name="Sun Y."/>
            <person name="Zhan W."/>
            <person name="Jiang J."/>
            <person name="Wang Q."/>
            <person name="Zhang B."/>
            <person name="Ji P."/>
            <person name="Sakyi L.B."/>
            <person name="Cui X."/>
            <person name="Yuan T."/>
            <person name="Jiang B."/>
            <person name="Yang W."/>
            <person name="Lam T.T.-Y."/>
            <person name="Chang Q."/>
            <person name="Ding S."/>
            <person name="Wang X."/>
            <person name="Zhu J."/>
            <person name="Ruan X."/>
            <person name="Zhao L."/>
            <person name="Wei J."/>
            <person name="Que T."/>
            <person name="Du C."/>
            <person name="Cheng J."/>
            <person name="Dai P."/>
            <person name="Han X."/>
            <person name="Huang E."/>
            <person name="Gao Y."/>
            <person name="Liu J."/>
            <person name="Shao H."/>
            <person name="Ye R."/>
            <person name="Li L."/>
            <person name="Wei W."/>
            <person name="Wang X."/>
            <person name="Wang C."/>
            <person name="Huo Q."/>
            <person name="Li W."/>
            <person name="Guo W."/>
            <person name="Chen H."/>
            <person name="Chen S."/>
            <person name="Zhou L."/>
            <person name="Zhou L."/>
            <person name="Ni X."/>
            <person name="Tian J."/>
            <person name="Zhou Y."/>
            <person name="Sheng Y."/>
            <person name="Liu T."/>
            <person name="Pan Y."/>
            <person name="Xia L."/>
            <person name="Li J."/>
            <person name="Zhao F."/>
            <person name="Cao W."/>
        </authorList>
    </citation>
    <scope>NUCLEOTIDE SEQUENCE</scope>
    <source>
        <strain evidence="2">Rsan-2018</strain>
        <tissue evidence="2">Larvae</tissue>
    </source>
</reference>
<organism evidence="2 3">
    <name type="scientific">Rhipicephalus sanguineus</name>
    <name type="common">Brown dog tick</name>
    <name type="synonym">Ixodes sanguineus</name>
    <dbReference type="NCBI Taxonomy" id="34632"/>
    <lineage>
        <taxon>Eukaryota</taxon>
        <taxon>Metazoa</taxon>
        <taxon>Ecdysozoa</taxon>
        <taxon>Arthropoda</taxon>
        <taxon>Chelicerata</taxon>
        <taxon>Arachnida</taxon>
        <taxon>Acari</taxon>
        <taxon>Parasitiformes</taxon>
        <taxon>Ixodida</taxon>
        <taxon>Ixodoidea</taxon>
        <taxon>Ixodidae</taxon>
        <taxon>Rhipicephalinae</taxon>
        <taxon>Rhipicephalus</taxon>
        <taxon>Rhipicephalus</taxon>
    </lineage>
</organism>
<dbReference type="AlphaFoldDB" id="A0A9D4QBT9"/>
<feature type="region of interest" description="Disordered" evidence="1">
    <location>
        <begin position="51"/>
        <end position="70"/>
    </location>
</feature>
<name>A0A9D4QBT9_RHISA</name>
<proteinExistence type="predicted"/>